<reference evidence="3 4" key="1">
    <citation type="submission" date="2023-02" db="EMBL/GenBank/DDBJ databases">
        <title>Genome Sequence of L. cardiaca H63T.</title>
        <authorList>
            <person name="Lopez A.E."/>
            <person name="Cianciotto N.P."/>
        </authorList>
    </citation>
    <scope>NUCLEOTIDE SEQUENCE [LARGE SCALE GENOMIC DNA]</scope>
    <source>
        <strain evidence="3 4">H63</strain>
    </source>
</reference>
<accession>A0ABY8AXD2</accession>
<evidence type="ECO:0008006" key="5">
    <source>
        <dbReference type="Google" id="ProtNLM"/>
    </source>
</evidence>
<dbReference type="RefSeq" id="WP_275090204.1">
    <property type="nucleotide sequence ID" value="NZ_CP119078.1"/>
</dbReference>
<gene>
    <name evidence="3" type="ORF">PXX05_06250</name>
</gene>
<evidence type="ECO:0000256" key="2">
    <source>
        <dbReference type="SAM" id="MobiDB-lite"/>
    </source>
</evidence>
<sequence>MVDFPKIKNPFRDAPRGPDQDAFTKAVTDPLQQEMIENQKKIKERNSAQKNEKINKEIGELQKQVDENIQRCLKGESEAFVEWTTGMNKLMNYLKVFSELINKWLGNMAMANPNWDKIDQDKLNISPEIKYSVTMDETTGHVKSDVSVNGKPVTEEQKRLFDMALFDWAKKNGHTLQVDANDPDKRFTLTNDTTGQRLTDKSAFDDLKKDTSNGLQKTMHNYLSERFALKMEDQSDYQPSTPSGP</sequence>
<feature type="region of interest" description="Disordered" evidence="2">
    <location>
        <begin position="1"/>
        <end position="23"/>
    </location>
</feature>
<protein>
    <recommendedName>
        <fullName evidence="5">Substrate of the Dot/Icm secretion system</fullName>
    </recommendedName>
</protein>
<keyword evidence="1" id="KW-0175">Coiled coil</keyword>
<evidence type="ECO:0000313" key="3">
    <source>
        <dbReference type="EMBL" id="WED44386.1"/>
    </source>
</evidence>
<name>A0ABY8AXD2_9GAMM</name>
<evidence type="ECO:0000256" key="1">
    <source>
        <dbReference type="SAM" id="Coils"/>
    </source>
</evidence>
<dbReference type="Proteomes" id="UP001222087">
    <property type="component" value="Chromosome"/>
</dbReference>
<organism evidence="3 4">
    <name type="scientific">Legionella cardiaca</name>
    <dbReference type="NCBI Taxonomy" id="1071983"/>
    <lineage>
        <taxon>Bacteria</taxon>
        <taxon>Pseudomonadati</taxon>
        <taxon>Pseudomonadota</taxon>
        <taxon>Gammaproteobacteria</taxon>
        <taxon>Legionellales</taxon>
        <taxon>Legionellaceae</taxon>
        <taxon>Legionella</taxon>
    </lineage>
</organism>
<proteinExistence type="predicted"/>
<keyword evidence="4" id="KW-1185">Reference proteome</keyword>
<feature type="coiled-coil region" evidence="1">
    <location>
        <begin position="31"/>
        <end position="71"/>
    </location>
</feature>
<evidence type="ECO:0000313" key="4">
    <source>
        <dbReference type="Proteomes" id="UP001222087"/>
    </source>
</evidence>
<dbReference type="EMBL" id="CP119078">
    <property type="protein sequence ID" value="WED44386.1"/>
    <property type="molecule type" value="Genomic_DNA"/>
</dbReference>
<feature type="compositionally biased region" description="Basic and acidic residues" evidence="2">
    <location>
        <begin position="10"/>
        <end position="19"/>
    </location>
</feature>